<gene>
    <name evidence="2" type="ORF">HLI28_11120</name>
</gene>
<name>A0A849JXQ0_9MICO</name>
<evidence type="ECO:0000256" key="1">
    <source>
        <dbReference type="SAM" id="Phobius"/>
    </source>
</evidence>
<keyword evidence="3" id="KW-1185">Reference proteome</keyword>
<sequence length="136" mass="14461">MPHPHLIWLRSAATVLISCVIAQAGWASAYLGGEPGYLDQHRVGAWVTLGVAWLAVVVYLVLRRSAGPVNVALALAVAVLVTVQFTLGRLGGDLRALHIFVGVLLAVLVTALTSWTYRHRLPEEVAGSSSSSPRSV</sequence>
<keyword evidence="1" id="KW-0812">Transmembrane</keyword>
<reference evidence="2 3" key="1">
    <citation type="submission" date="2020-05" db="EMBL/GenBank/DDBJ databases">
        <title>Genome sequence of Isoptericola sp. JC619 isolated from Chilika lagoon, India.</title>
        <authorList>
            <person name="Kumar D."/>
            <person name="Appam K."/>
            <person name="Gandham S."/>
            <person name="Uppada J."/>
            <person name="Sasikala C."/>
            <person name="Venkata Ramana C."/>
        </authorList>
    </citation>
    <scope>NUCLEOTIDE SEQUENCE [LARGE SCALE GENOMIC DNA]</scope>
    <source>
        <strain evidence="2 3">JC619</strain>
    </source>
</reference>
<keyword evidence="1" id="KW-1133">Transmembrane helix</keyword>
<dbReference type="EMBL" id="JABFAJ010000019">
    <property type="protein sequence ID" value="NNU28086.1"/>
    <property type="molecule type" value="Genomic_DNA"/>
</dbReference>
<feature type="transmembrane region" description="Helical" evidence="1">
    <location>
        <begin position="69"/>
        <end position="90"/>
    </location>
</feature>
<comment type="caution">
    <text evidence="2">The sequence shown here is derived from an EMBL/GenBank/DDBJ whole genome shotgun (WGS) entry which is preliminary data.</text>
</comment>
<keyword evidence="1" id="KW-0472">Membrane</keyword>
<evidence type="ECO:0000313" key="3">
    <source>
        <dbReference type="Proteomes" id="UP000557204"/>
    </source>
</evidence>
<dbReference type="RefSeq" id="WP_171247608.1">
    <property type="nucleotide sequence ID" value="NZ_JABFAJ010000019.1"/>
</dbReference>
<dbReference type="AlphaFoldDB" id="A0A849JXQ0"/>
<evidence type="ECO:0000313" key="2">
    <source>
        <dbReference type="EMBL" id="NNU28086.1"/>
    </source>
</evidence>
<feature type="transmembrane region" description="Helical" evidence="1">
    <location>
        <begin position="43"/>
        <end position="62"/>
    </location>
</feature>
<protein>
    <submittedName>
        <fullName evidence="2">Uncharacterized protein</fullName>
    </submittedName>
</protein>
<dbReference type="Proteomes" id="UP000557204">
    <property type="component" value="Unassembled WGS sequence"/>
</dbReference>
<feature type="transmembrane region" description="Helical" evidence="1">
    <location>
        <begin position="96"/>
        <end position="117"/>
    </location>
</feature>
<proteinExistence type="predicted"/>
<organism evidence="2 3">
    <name type="scientific">Isoptericola sediminis</name>
    <dbReference type="NCBI Taxonomy" id="2733572"/>
    <lineage>
        <taxon>Bacteria</taxon>
        <taxon>Bacillati</taxon>
        <taxon>Actinomycetota</taxon>
        <taxon>Actinomycetes</taxon>
        <taxon>Micrococcales</taxon>
        <taxon>Promicromonosporaceae</taxon>
        <taxon>Isoptericola</taxon>
    </lineage>
</organism>
<accession>A0A849JXQ0</accession>